<keyword evidence="2" id="KW-0645">Protease</keyword>
<name>A0A1H0U5G9_9MICO</name>
<dbReference type="CDD" id="cd12797">
    <property type="entry name" value="M23_peptidase"/>
    <property type="match status" value="1"/>
</dbReference>
<dbReference type="OrthoDB" id="9796191at2"/>
<sequence>MKKIALFLIPALLLMLGLPVAVALLVMTVSAPAAAQELRTIACGGVTPVTGAWRPPFAQAYTVGQRGFGREFHPIYHQWRLHTGQDLVSQPGPGPVVAIGAGRITFAGAEGGYGNVVDVAHVDDTTGAAVVSRYAHLASLSVSTGATVVGGQQLGVEGSTGTSTGDHLHFEIRLGGTPTDPVPWMLAHGAPLNGQAVASWTRPPGVPVNEGGVGFPLPPPGTPRQASLRHPAQPIPTQVKAVYLAAAARYKIPWTLLAGIGMEETAHGRNDGTSSAGAQGLMQFLPATWVTMGVDGDGDGRADITNDADSAMSAANYLTKSGVTKGPAGVRAAIFAYNHADWYVNDVLYYAAAYGSGTVLGSSTECGPGQGNPALPPLTSDRLRVALTWATSHVGDRYVMGATGPHAWDCSSFTQTAYAQIGISTPRTAQAQRDWLAAGNGFRVDPRQARPGDLIFYDSYLGPNTIGHVAMVLDPSKQTTVEAMDGRHGVTYGSYACKATVKHIFQIWRVGNVSDQPSRAAP</sequence>
<keyword evidence="4" id="KW-0788">Thiol protease</keyword>
<evidence type="ECO:0000256" key="3">
    <source>
        <dbReference type="ARBA" id="ARBA00022801"/>
    </source>
</evidence>
<dbReference type="InterPro" id="IPR016047">
    <property type="entry name" value="M23ase_b-sheet_dom"/>
</dbReference>
<evidence type="ECO:0000256" key="4">
    <source>
        <dbReference type="ARBA" id="ARBA00022807"/>
    </source>
</evidence>
<evidence type="ECO:0000259" key="6">
    <source>
        <dbReference type="PROSITE" id="PS51935"/>
    </source>
</evidence>
<feature type="signal peptide" evidence="5">
    <location>
        <begin position="1"/>
        <end position="35"/>
    </location>
</feature>
<evidence type="ECO:0000256" key="1">
    <source>
        <dbReference type="ARBA" id="ARBA00007074"/>
    </source>
</evidence>
<gene>
    <name evidence="7" type="ORF">SAMN04489867_3143</name>
</gene>
<dbReference type="Pfam" id="PF01551">
    <property type="entry name" value="Peptidase_M23"/>
    <property type="match status" value="1"/>
</dbReference>
<dbReference type="CDD" id="cd13399">
    <property type="entry name" value="Slt35-like"/>
    <property type="match status" value="1"/>
</dbReference>
<keyword evidence="5" id="KW-0732">Signal</keyword>
<dbReference type="InterPro" id="IPR011055">
    <property type="entry name" value="Dup_hybrid_motif"/>
</dbReference>
<evidence type="ECO:0000256" key="2">
    <source>
        <dbReference type="ARBA" id="ARBA00022670"/>
    </source>
</evidence>
<keyword evidence="3" id="KW-0378">Hydrolase</keyword>
<feature type="domain" description="NlpC/P60" evidence="6">
    <location>
        <begin position="380"/>
        <end position="511"/>
    </location>
</feature>
<dbReference type="InterPro" id="IPR031304">
    <property type="entry name" value="SLT_2"/>
</dbReference>
<dbReference type="Gene3D" id="3.90.1720.10">
    <property type="entry name" value="endopeptidase domain like (from Nostoc punctiforme)"/>
    <property type="match status" value="1"/>
</dbReference>
<comment type="similarity">
    <text evidence="1">Belongs to the peptidase C40 family.</text>
</comment>
<dbReference type="SUPFAM" id="SSF53955">
    <property type="entry name" value="Lysozyme-like"/>
    <property type="match status" value="1"/>
</dbReference>
<dbReference type="STRING" id="443156.SAMN04489867_3143"/>
<dbReference type="SUPFAM" id="SSF51261">
    <property type="entry name" value="Duplicated hybrid motif"/>
    <property type="match status" value="1"/>
</dbReference>
<accession>A0A1H0U5G9</accession>
<dbReference type="Proteomes" id="UP000199077">
    <property type="component" value="Chromosome I"/>
</dbReference>
<evidence type="ECO:0000256" key="5">
    <source>
        <dbReference type="SAM" id="SignalP"/>
    </source>
</evidence>
<dbReference type="AlphaFoldDB" id="A0A1H0U5G9"/>
<proteinExistence type="inferred from homology"/>
<dbReference type="Gene3D" id="2.70.70.10">
    <property type="entry name" value="Glucose Permease (Domain IIA)"/>
    <property type="match status" value="1"/>
</dbReference>
<evidence type="ECO:0000313" key="7">
    <source>
        <dbReference type="EMBL" id="SDP61391.1"/>
    </source>
</evidence>
<dbReference type="SUPFAM" id="SSF54001">
    <property type="entry name" value="Cysteine proteinases"/>
    <property type="match status" value="1"/>
</dbReference>
<dbReference type="GO" id="GO:0008234">
    <property type="term" value="F:cysteine-type peptidase activity"/>
    <property type="evidence" value="ECO:0007669"/>
    <property type="project" value="UniProtKB-KW"/>
</dbReference>
<protein>
    <submittedName>
        <fullName evidence="7">Transglycosylase SLT domain-containing protein</fullName>
    </submittedName>
</protein>
<dbReference type="Pfam" id="PF13406">
    <property type="entry name" value="SLT_2"/>
    <property type="match status" value="1"/>
</dbReference>
<dbReference type="RefSeq" id="WP_091787525.1">
    <property type="nucleotide sequence ID" value="NZ_LT629711.1"/>
</dbReference>
<dbReference type="PANTHER" id="PTHR21666:SF270">
    <property type="entry name" value="MUREIN HYDROLASE ACTIVATOR ENVC"/>
    <property type="match status" value="1"/>
</dbReference>
<dbReference type="PANTHER" id="PTHR21666">
    <property type="entry name" value="PEPTIDASE-RELATED"/>
    <property type="match status" value="1"/>
</dbReference>
<organism evidence="7 8">
    <name type="scientific">Pedococcus dokdonensis</name>
    <dbReference type="NCBI Taxonomy" id="443156"/>
    <lineage>
        <taxon>Bacteria</taxon>
        <taxon>Bacillati</taxon>
        <taxon>Actinomycetota</taxon>
        <taxon>Actinomycetes</taxon>
        <taxon>Micrococcales</taxon>
        <taxon>Intrasporangiaceae</taxon>
        <taxon>Pedococcus</taxon>
    </lineage>
</organism>
<dbReference type="Pfam" id="PF00877">
    <property type="entry name" value="NLPC_P60"/>
    <property type="match status" value="1"/>
</dbReference>
<dbReference type="GO" id="GO:0004222">
    <property type="term" value="F:metalloendopeptidase activity"/>
    <property type="evidence" value="ECO:0007669"/>
    <property type="project" value="TreeGrafter"/>
</dbReference>
<dbReference type="GO" id="GO:0006508">
    <property type="term" value="P:proteolysis"/>
    <property type="evidence" value="ECO:0007669"/>
    <property type="project" value="UniProtKB-KW"/>
</dbReference>
<dbReference type="EMBL" id="LT629711">
    <property type="protein sequence ID" value="SDP61391.1"/>
    <property type="molecule type" value="Genomic_DNA"/>
</dbReference>
<dbReference type="InterPro" id="IPR000064">
    <property type="entry name" value="NLP_P60_dom"/>
</dbReference>
<keyword evidence="8" id="KW-1185">Reference proteome</keyword>
<dbReference type="InterPro" id="IPR023346">
    <property type="entry name" value="Lysozyme-like_dom_sf"/>
</dbReference>
<reference evidence="8" key="1">
    <citation type="submission" date="2016-10" db="EMBL/GenBank/DDBJ databases">
        <authorList>
            <person name="Varghese N."/>
            <person name="Submissions S."/>
        </authorList>
    </citation>
    <scope>NUCLEOTIDE SEQUENCE [LARGE SCALE GENOMIC DNA]</scope>
    <source>
        <strain evidence="8">DSM 22329</strain>
    </source>
</reference>
<feature type="chain" id="PRO_5009251977" evidence="5">
    <location>
        <begin position="36"/>
        <end position="522"/>
    </location>
</feature>
<dbReference type="InterPro" id="IPR050570">
    <property type="entry name" value="Cell_wall_metabolism_enzyme"/>
</dbReference>
<evidence type="ECO:0000313" key="8">
    <source>
        <dbReference type="Proteomes" id="UP000199077"/>
    </source>
</evidence>
<dbReference type="Gene3D" id="1.10.530.10">
    <property type="match status" value="1"/>
</dbReference>
<dbReference type="InterPro" id="IPR038765">
    <property type="entry name" value="Papain-like_cys_pep_sf"/>
</dbReference>
<dbReference type="PROSITE" id="PS51935">
    <property type="entry name" value="NLPC_P60"/>
    <property type="match status" value="1"/>
</dbReference>